<keyword evidence="2" id="KW-0408">Iron</keyword>
<dbReference type="AlphaFoldDB" id="A0A1G7U289"/>
<dbReference type="PANTHER" id="PTHR46696">
    <property type="entry name" value="P450, PUTATIVE (EUROFUNG)-RELATED"/>
    <property type="match status" value="1"/>
</dbReference>
<dbReference type="GO" id="GO:0016705">
    <property type="term" value="F:oxidoreductase activity, acting on paired donors, with incorporation or reduction of molecular oxygen"/>
    <property type="evidence" value="ECO:0007669"/>
    <property type="project" value="InterPro"/>
</dbReference>
<protein>
    <submittedName>
        <fullName evidence="3">Cytochrome P450</fullName>
    </submittedName>
</protein>
<organism evidence="3 4">
    <name type="scientific">Celeribacter baekdonensis</name>
    <dbReference type="NCBI Taxonomy" id="875171"/>
    <lineage>
        <taxon>Bacteria</taxon>
        <taxon>Pseudomonadati</taxon>
        <taxon>Pseudomonadota</taxon>
        <taxon>Alphaproteobacteria</taxon>
        <taxon>Rhodobacterales</taxon>
        <taxon>Roseobacteraceae</taxon>
        <taxon>Celeribacter</taxon>
    </lineage>
</organism>
<keyword evidence="2" id="KW-0560">Oxidoreductase</keyword>
<accession>A0A1G7U289</accession>
<dbReference type="OrthoDB" id="9792185at2"/>
<dbReference type="InterPro" id="IPR001128">
    <property type="entry name" value="Cyt_P450"/>
</dbReference>
<dbReference type="Pfam" id="PF00067">
    <property type="entry name" value="p450"/>
    <property type="match status" value="1"/>
</dbReference>
<dbReference type="RefSeq" id="WP_074647311.1">
    <property type="nucleotide sequence ID" value="NZ_FNBL01000019.1"/>
</dbReference>
<comment type="similarity">
    <text evidence="1 2">Belongs to the cytochrome P450 family.</text>
</comment>
<evidence type="ECO:0000313" key="3">
    <source>
        <dbReference type="EMBL" id="SDG41666.1"/>
    </source>
</evidence>
<dbReference type="Proteomes" id="UP000182284">
    <property type="component" value="Unassembled WGS sequence"/>
</dbReference>
<dbReference type="GO" id="GO:0020037">
    <property type="term" value="F:heme binding"/>
    <property type="evidence" value="ECO:0007669"/>
    <property type="project" value="InterPro"/>
</dbReference>
<dbReference type="EMBL" id="FNBL01000019">
    <property type="protein sequence ID" value="SDG41666.1"/>
    <property type="molecule type" value="Genomic_DNA"/>
</dbReference>
<sequence>MFDAKKHARPEYDVDIYSDEAILRPYGHYREIRERGPAVWLPRNTLWAIGRHADVVAALAANDVLISGNGVAANDMVNAIANNNILSTDEPKHGKLRKVIAAPVMPRGLAAVKDRIVATADETVAGLVSRDGFDGMRDLAQILPLTVVSELLGLPESGRLSMLRWAAASFDALGGVNDRCESAFPTILELREFCNNGATRDAVTPGSWVAGLYDAADAGLIEPSLVPQFTRDYIAPSLDTTIFATGHLMYHLGRNPDQWQALRDSPSLIANAINEAVRIEAPIRGFTRFAAQNYGVDGTVIPAGDRVLILYASANRDERRWENPERFDVHRRVLTDHVGFGHGVHQCMGMQLARLEMRAILQAMIERVARIEVGEPVFEINNVLRGYQQLPMRFVAG</sequence>
<keyword evidence="2" id="KW-0503">Monooxygenase</keyword>
<dbReference type="PROSITE" id="PS00086">
    <property type="entry name" value="CYTOCHROME_P450"/>
    <property type="match status" value="1"/>
</dbReference>
<keyword evidence="2" id="KW-0349">Heme</keyword>
<dbReference type="InterPro" id="IPR002397">
    <property type="entry name" value="Cyt_P450_B"/>
</dbReference>
<evidence type="ECO:0000256" key="2">
    <source>
        <dbReference type="RuleBase" id="RU000461"/>
    </source>
</evidence>
<dbReference type="PRINTS" id="PR00359">
    <property type="entry name" value="BP450"/>
</dbReference>
<evidence type="ECO:0000256" key="1">
    <source>
        <dbReference type="ARBA" id="ARBA00010617"/>
    </source>
</evidence>
<dbReference type="GO" id="GO:0005506">
    <property type="term" value="F:iron ion binding"/>
    <property type="evidence" value="ECO:0007669"/>
    <property type="project" value="InterPro"/>
</dbReference>
<dbReference type="InterPro" id="IPR017972">
    <property type="entry name" value="Cyt_P450_CS"/>
</dbReference>
<gene>
    <name evidence="3" type="ORF">SAMN04488117_11963</name>
</gene>
<name>A0A1G7U289_9RHOB</name>
<keyword evidence="2" id="KW-0479">Metal-binding</keyword>
<evidence type="ECO:0000313" key="4">
    <source>
        <dbReference type="Proteomes" id="UP000182284"/>
    </source>
</evidence>
<dbReference type="InterPro" id="IPR036396">
    <property type="entry name" value="Cyt_P450_sf"/>
</dbReference>
<reference evidence="3 4" key="1">
    <citation type="submission" date="2016-10" db="EMBL/GenBank/DDBJ databases">
        <authorList>
            <person name="de Groot N.N."/>
        </authorList>
    </citation>
    <scope>NUCLEOTIDE SEQUENCE [LARGE SCALE GENOMIC DNA]</scope>
    <source>
        <strain evidence="3 4">DSM 27375</strain>
    </source>
</reference>
<dbReference type="Gene3D" id="1.10.630.10">
    <property type="entry name" value="Cytochrome P450"/>
    <property type="match status" value="1"/>
</dbReference>
<dbReference type="GO" id="GO:0004497">
    <property type="term" value="F:monooxygenase activity"/>
    <property type="evidence" value="ECO:0007669"/>
    <property type="project" value="UniProtKB-KW"/>
</dbReference>
<dbReference type="SUPFAM" id="SSF48264">
    <property type="entry name" value="Cytochrome P450"/>
    <property type="match status" value="1"/>
</dbReference>
<proteinExistence type="inferred from homology"/>
<dbReference type="PANTHER" id="PTHR46696:SF1">
    <property type="entry name" value="CYTOCHROME P450 YJIB-RELATED"/>
    <property type="match status" value="1"/>
</dbReference>